<accession>A0A803QUA9</accession>
<reference evidence="1" key="2">
    <citation type="submission" date="2021-03" db="UniProtKB">
        <authorList>
            <consortium name="EnsemblPlants"/>
        </authorList>
    </citation>
    <scope>IDENTIFICATION</scope>
</reference>
<evidence type="ECO:0000313" key="2">
    <source>
        <dbReference type="Proteomes" id="UP000596661"/>
    </source>
</evidence>
<sequence length="64" mass="7205">MCKLIWPMQISIAQEVHTPIEITEVITEEVDQTAQIEVVVALDQCANYVTELATQINSEMLAQM</sequence>
<protein>
    <submittedName>
        <fullName evidence="1">Uncharacterized protein</fullName>
    </submittedName>
</protein>
<dbReference type="Gramene" id="novel_model_1474_5bd9a17a">
    <property type="protein sequence ID" value="cds.novel_model_1474_5bd9a17a"/>
    <property type="gene ID" value="novel_gene_816_5bd9a17a"/>
</dbReference>
<dbReference type="Proteomes" id="UP000596661">
    <property type="component" value="Chromosome 2"/>
</dbReference>
<name>A0A803QUA9_CANSA</name>
<keyword evidence="2" id="KW-1185">Reference proteome</keyword>
<dbReference type="AlphaFoldDB" id="A0A803QUA9"/>
<organism evidence="1 2">
    <name type="scientific">Cannabis sativa</name>
    <name type="common">Hemp</name>
    <name type="synonym">Marijuana</name>
    <dbReference type="NCBI Taxonomy" id="3483"/>
    <lineage>
        <taxon>Eukaryota</taxon>
        <taxon>Viridiplantae</taxon>
        <taxon>Streptophyta</taxon>
        <taxon>Embryophyta</taxon>
        <taxon>Tracheophyta</taxon>
        <taxon>Spermatophyta</taxon>
        <taxon>Magnoliopsida</taxon>
        <taxon>eudicotyledons</taxon>
        <taxon>Gunneridae</taxon>
        <taxon>Pentapetalae</taxon>
        <taxon>rosids</taxon>
        <taxon>fabids</taxon>
        <taxon>Rosales</taxon>
        <taxon>Cannabaceae</taxon>
        <taxon>Cannabis</taxon>
    </lineage>
</organism>
<reference evidence="1" key="1">
    <citation type="submission" date="2018-11" db="EMBL/GenBank/DDBJ databases">
        <authorList>
            <person name="Grassa J C."/>
        </authorList>
    </citation>
    <scope>NUCLEOTIDE SEQUENCE [LARGE SCALE GENOMIC DNA]</scope>
</reference>
<dbReference type="EMBL" id="UZAU01000222">
    <property type="status" value="NOT_ANNOTATED_CDS"/>
    <property type="molecule type" value="Genomic_DNA"/>
</dbReference>
<proteinExistence type="predicted"/>
<evidence type="ECO:0000313" key="1">
    <source>
        <dbReference type="EnsemblPlants" id="cds.novel_model_1474_5bd9a17a"/>
    </source>
</evidence>
<dbReference type="EnsemblPlants" id="novel_model_1474_5bd9a17a">
    <property type="protein sequence ID" value="cds.novel_model_1474_5bd9a17a"/>
    <property type="gene ID" value="novel_gene_816_5bd9a17a"/>
</dbReference>